<dbReference type="PANTHER" id="PTHR31274">
    <property type="entry name" value="PROTEIN ECM3"/>
    <property type="match status" value="1"/>
</dbReference>
<evidence type="ECO:0000313" key="7">
    <source>
        <dbReference type="EMBL" id="OBA26940.1"/>
    </source>
</evidence>
<feature type="compositionally biased region" description="Polar residues" evidence="5">
    <location>
        <begin position="295"/>
        <end position="305"/>
    </location>
</feature>
<accession>A0A1B7TDY9</accession>
<evidence type="ECO:0000256" key="5">
    <source>
        <dbReference type="SAM" id="MobiDB-lite"/>
    </source>
</evidence>
<dbReference type="InterPro" id="IPR040254">
    <property type="entry name" value="Ecm3-like"/>
</dbReference>
<feature type="transmembrane region" description="Helical" evidence="6">
    <location>
        <begin position="46"/>
        <end position="69"/>
    </location>
</feature>
<dbReference type="EMBL" id="LXPE01000012">
    <property type="protein sequence ID" value="OBA26940.1"/>
    <property type="molecule type" value="Genomic_DNA"/>
</dbReference>
<evidence type="ECO:0000256" key="2">
    <source>
        <dbReference type="ARBA" id="ARBA00022692"/>
    </source>
</evidence>
<evidence type="ECO:0000256" key="1">
    <source>
        <dbReference type="ARBA" id="ARBA00004141"/>
    </source>
</evidence>
<organism evidence="7 8">
    <name type="scientific">Hanseniaspora valbyensis NRRL Y-1626</name>
    <dbReference type="NCBI Taxonomy" id="766949"/>
    <lineage>
        <taxon>Eukaryota</taxon>
        <taxon>Fungi</taxon>
        <taxon>Dikarya</taxon>
        <taxon>Ascomycota</taxon>
        <taxon>Saccharomycotina</taxon>
        <taxon>Saccharomycetes</taxon>
        <taxon>Saccharomycodales</taxon>
        <taxon>Saccharomycodaceae</taxon>
        <taxon>Hanseniaspora</taxon>
    </lineage>
</organism>
<sequence>MTSYTNVITDIYSHLIDDVRYKLNYTTAASTILNTRDSGTEASLSLIIYSCVKPIFKIYLIIGTGFLLSKCKILDGSGIKVISSVVLTILLPCLSFNKIVTNIADSLIKEVGIVMLSSVILFSLGAGCGIVANLFFKIPRKWRYGSICACTFSNISDLPIAYLQNMQSVFTDDEIDQGVAFVIIFLVAFMLSVFNLGGFKLVEYDFIQANKLLEQDIETGKGKTSNQNVEQFEMTNTQGSSPQITKNSERTDDEAQKDNDRNQSGGGDTSDLESLDTQALNEDNSAQHGRDSAQEAASGSNSLSHIASIPSIKPKIYRNDGANDHNSLARKTRSRRLSTTSRQESIQSQYQALQKQKSLVQDFSTVDKEGNPIPDDPVLRFIKYNSKKLNNDSELQDLEKWASYHSEGVQKLHALNAPGEFNNHHHNDDSDDDSVAVSSLHDGLSYVEPQETTASRIARMVTADSQITSKDVEEAGKGILPDSIRNIKGMKFIIFFFENCIRPCPLSVILGLIIAFIPWVKALFVSTTVSMPNAPDNLPPLSFIMDFTSYVGAASVPFGLLLLGATLGSLKIKQLPKGFWKAVVFLLLARQVFMPIIGILWCNRLVEAGWLNLDDGYNKVLLFVICIDFGLPSMTTMIYLTSAYTPIDTDDNTQMDCLSFFLLTQYPLLIINLPFAASYYLKVQLKA</sequence>
<keyword evidence="3 6" id="KW-1133">Transmembrane helix</keyword>
<keyword evidence="4 6" id="KW-0472">Membrane</keyword>
<proteinExistence type="predicted"/>
<feature type="transmembrane region" description="Helical" evidence="6">
    <location>
        <begin position="621"/>
        <end position="640"/>
    </location>
</feature>
<evidence type="ECO:0000256" key="6">
    <source>
        <dbReference type="SAM" id="Phobius"/>
    </source>
</evidence>
<feature type="compositionally biased region" description="Polar residues" evidence="5">
    <location>
        <begin position="233"/>
        <end position="246"/>
    </location>
</feature>
<dbReference type="OrthoDB" id="435607at2759"/>
<evidence type="ECO:0000256" key="3">
    <source>
        <dbReference type="ARBA" id="ARBA00022989"/>
    </source>
</evidence>
<dbReference type="Pfam" id="PF03547">
    <property type="entry name" value="Mem_trans"/>
    <property type="match status" value="1"/>
</dbReference>
<feature type="transmembrane region" description="Helical" evidence="6">
    <location>
        <begin position="547"/>
        <end position="570"/>
    </location>
</feature>
<comment type="subcellular location">
    <subcellularLocation>
        <location evidence="1">Membrane</location>
        <topology evidence="1">Multi-pass membrane protein</topology>
    </subcellularLocation>
</comment>
<dbReference type="PANTHER" id="PTHR31274:SF3">
    <property type="entry name" value="PROTEIN ECM3"/>
    <property type="match status" value="1"/>
</dbReference>
<feature type="transmembrane region" description="Helical" evidence="6">
    <location>
        <begin position="112"/>
        <end position="135"/>
    </location>
</feature>
<keyword evidence="2 6" id="KW-0812">Transmembrane</keyword>
<evidence type="ECO:0000256" key="4">
    <source>
        <dbReference type="ARBA" id="ARBA00023136"/>
    </source>
</evidence>
<feature type="transmembrane region" description="Helical" evidence="6">
    <location>
        <begin position="506"/>
        <end position="527"/>
    </location>
</feature>
<dbReference type="InterPro" id="IPR004776">
    <property type="entry name" value="Mem_transp_PIN-like"/>
</dbReference>
<keyword evidence="8" id="KW-1185">Reference proteome</keyword>
<gene>
    <name evidence="7" type="ORF">HANVADRAFT_52722</name>
</gene>
<dbReference type="Proteomes" id="UP000092321">
    <property type="component" value="Unassembled WGS sequence"/>
</dbReference>
<evidence type="ECO:0000313" key="8">
    <source>
        <dbReference type="Proteomes" id="UP000092321"/>
    </source>
</evidence>
<feature type="transmembrane region" description="Helical" evidence="6">
    <location>
        <begin position="660"/>
        <end position="681"/>
    </location>
</feature>
<reference evidence="8" key="1">
    <citation type="journal article" date="2016" name="Proc. Natl. Acad. Sci. U.S.A.">
        <title>Comparative genomics of biotechnologically important yeasts.</title>
        <authorList>
            <person name="Riley R."/>
            <person name="Haridas S."/>
            <person name="Wolfe K.H."/>
            <person name="Lopes M.R."/>
            <person name="Hittinger C.T."/>
            <person name="Goeker M."/>
            <person name="Salamov A.A."/>
            <person name="Wisecaver J.H."/>
            <person name="Long T.M."/>
            <person name="Calvey C.H."/>
            <person name="Aerts A.L."/>
            <person name="Barry K.W."/>
            <person name="Choi C."/>
            <person name="Clum A."/>
            <person name="Coughlan A.Y."/>
            <person name="Deshpande S."/>
            <person name="Douglass A.P."/>
            <person name="Hanson S.J."/>
            <person name="Klenk H.-P."/>
            <person name="LaButti K.M."/>
            <person name="Lapidus A."/>
            <person name="Lindquist E.A."/>
            <person name="Lipzen A.M."/>
            <person name="Meier-Kolthoff J.P."/>
            <person name="Ohm R.A."/>
            <person name="Otillar R.P."/>
            <person name="Pangilinan J.L."/>
            <person name="Peng Y."/>
            <person name="Rokas A."/>
            <person name="Rosa C.A."/>
            <person name="Scheuner C."/>
            <person name="Sibirny A.A."/>
            <person name="Slot J.C."/>
            <person name="Stielow J.B."/>
            <person name="Sun H."/>
            <person name="Kurtzman C.P."/>
            <person name="Blackwell M."/>
            <person name="Grigoriev I.V."/>
            <person name="Jeffries T.W."/>
        </authorList>
    </citation>
    <scope>NUCLEOTIDE SEQUENCE [LARGE SCALE GENOMIC DNA]</scope>
    <source>
        <strain evidence="8">NRRL Y-1626</strain>
    </source>
</reference>
<feature type="transmembrane region" description="Helical" evidence="6">
    <location>
        <begin position="178"/>
        <end position="202"/>
    </location>
</feature>
<feature type="compositionally biased region" description="Polar residues" evidence="5">
    <location>
        <begin position="275"/>
        <end position="287"/>
    </location>
</feature>
<protein>
    <submittedName>
        <fullName evidence="7">Auxin efflux carrier</fullName>
    </submittedName>
</protein>
<dbReference type="AlphaFoldDB" id="A0A1B7TDY9"/>
<feature type="compositionally biased region" description="Basic and acidic residues" evidence="5">
    <location>
        <begin position="247"/>
        <end position="261"/>
    </location>
</feature>
<name>A0A1B7TDY9_9ASCO</name>
<feature type="transmembrane region" description="Helical" evidence="6">
    <location>
        <begin position="582"/>
        <end position="601"/>
    </location>
</feature>
<dbReference type="GO" id="GO:0016020">
    <property type="term" value="C:membrane"/>
    <property type="evidence" value="ECO:0007669"/>
    <property type="project" value="UniProtKB-SubCell"/>
</dbReference>
<comment type="caution">
    <text evidence="7">The sequence shown here is derived from an EMBL/GenBank/DDBJ whole genome shotgun (WGS) entry which is preliminary data.</text>
</comment>
<feature type="region of interest" description="Disordered" evidence="5">
    <location>
        <begin position="233"/>
        <end position="349"/>
    </location>
</feature>
<dbReference type="GO" id="GO:0055085">
    <property type="term" value="P:transmembrane transport"/>
    <property type="evidence" value="ECO:0007669"/>
    <property type="project" value="InterPro"/>
</dbReference>
<feature type="transmembrane region" description="Helical" evidence="6">
    <location>
        <begin position="142"/>
        <end position="163"/>
    </location>
</feature>
<feature type="transmembrane region" description="Helical" evidence="6">
    <location>
        <begin position="81"/>
        <end position="100"/>
    </location>
</feature>